<evidence type="ECO:0000313" key="3">
    <source>
        <dbReference type="Proteomes" id="UP000194946"/>
    </source>
</evidence>
<organism evidence="2 3">
    <name type="scientific">Commensalibacter intestini</name>
    <dbReference type="NCBI Taxonomy" id="479936"/>
    <lineage>
        <taxon>Bacteria</taxon>
        <taxon>Pseudomonadati</taxon>
        <taxon>Pseudomonadota</taxon>
        <taxon>Alphaproteobacteria</taxon>
        <taxon>Acetobacterales</taxon>
        <taxon>Acetobacteraceae</taxon>
    </lineage>
</organism>
<accession>A0A251ZXF0</accession>
<reference evidence="3" key="1">
    <citation type="submission" date="2014-06" db="EMBL/GenBank/DDBJ databases">
        <authorList>
            <person name="Winans N.J."/>
            <person name="Newell P.D."/>
            <person name="Douglas A.E."/>
        </authorList>
    </citation>
    <scope>NUCLEOTIDE SEQUENCE [LARGE SCALE GENOMIC DNA]</scope>
    <source>
        <strain evidence="3">DmL_052</strain>
    </source>
</reference>
<name>A0A251ZXF0_9PROT</name>
<proteinExistence type="predicted"/>
<dbReference type="InterPro" id="IPR053733">
    <property type="entry name" value="Heme_Transport_Util_sf"/>
</dbReference>
<keyword evidence="3" id="KW-1185">Reference proteome</keyword>
<feature type="domain" description="Haemin-degrading HemS/ChuX" evidence="1">
    <location>
        <begin position="204"/>
        <end position="334"/>
    </location>
</feature>
<dbReference type="EMBL" id="JOPB01000001">
    <property type="protein sequence ID" value="OUI79348.1"/>
    <property type="molecule type" value="Genomic_DNA"/>
</dbReference>
<dbReference type="CDD" id="cd16830">
    <property type="entry name" value="HemS-like_N"/>
    <property type="match status" value="1"/>
</dbReference>
<dbReference type="AlphaFoldDB" id="A0A251ZXF0"/>
<dbReference type="InterPro" id="IPR007845">
    <property type="entry name" value="HemS/ChuX_dom"/>
</dbReference>
<dbReference type="Proteomes" id="UP000194946">
    <property type="component" value="Unassembled WGS sequence"/>
</dbReference>
<dbReference type="RefSeq" id="WP_086631722.1">
    <property type="nucleotide sequence ID" value="NZ_JOPB01000001.1"/>
</dbReference>
<evidence type="ECO:0000259" key="1">
    <source>
        <dbReference type="Pfam" id="PF05171"/>
    </source>
</evidence>
<evidence type="ECO:0000313" key="2">
    <source>
        <dbReference type="EMBL" id="OUI79348.1"/>
    </source>
</evidence>
<dbReference type="GO" id="GO:0006826">
    <property type="term" value="P:iron ion transport"/>
    <property type="evidence" value="ECO:0007669"/>
    <property type="project" value="InterPro"/>
</dbReference>
<feature type="domain" description="Haemin-degrading HemS/ChuX" evidence="1">
    <location>
        <begin position="28"/>
        <end position="156"/>
    </location>
</feature>
<protein>
    <submittedName>
        <fullName evidence="2">Hemin transporter</fullName>
    </submittedName>
</protein>
<dbReference type="CDD" id="cd16831">
    <property type="entry name" value="HemS-like_C"/>
    <property type="match status" value="1"/>
</dbReference>
<sequence length="343" mass="39313">MNAYYQRYLTLKSEHTGKFARDFAGMIGISEAELCHARIGADAKPFTTDFPALLKELHKVGETMNIVRNEYAVHEHVGQYDNVKLGNHGGLVLNPRALDQRLFVGKWVSAFYIKEMTRRGEKESIQIFDGYGDAVLKIYKTDNTNRQEWDALIEKFTVEAQDEFTVSQLEHVSENAFFDAKKIEEEWRAMTDVHQFFTLLNRHNVTRQQAFSSVSDNLACQVDNSALSQILEMALNDGNEIMVFIGSRGCVQIFTGVIEKLTPKDNWLNIFNSKFTMHLMEDQIAETWVTRKPTKEGYVTSLELFAKDGTQIAQLYGQRTEGNLEQETWRNQINAISMKEKVA</sequence>
<comment type="caution">
    <text evidence="2">The sequence shown here is derived from an EMBL/GenBank/DDBJ whole genome shotgun (WGS) entry which is preliminary data.</text>
</comment>
<dbReference type="SUPFAM" id="SSF144064">
    <property type="entry name" value="Heme iron utilization protein-like"/>
    <property type="match status" value="1"/>
</dbReference>
<dbReference type="Gene3D" id="3.40.1570.10">
    <property type="entry name" value="HemS/ChuS/ChuX like domains"/>
    <property type="match status" value="2"/>
</dbReference>
<gene>
    <name evidence="2" type="ORF">HK18_01945</name>
</gene>
<dbReference type="Pfam" id="PF05171">
    <property type="entry name" value="HemS"/>
    <property type="match status" value="2"/>
</dbReference>